<proteinExistence type="predicted"/>
<dbReference type="Proteomes" id="UP001305815">
    <property type="component" value="Chromosome"/>
</dbReference>
<evidence type="ECO:0000256" key="3">
    <source>
        <dbReference type="ARBA" id="ARBA00023163"/>
    </source>
</evidence>
<evidence type="ECO:0000259" key="4">
    <source>
        <dbReference type="PROSITE" id="PS50949"/>
    </source>
</evidence>
<dbReference type="PANTHER" id="PTHR44846:SF17">
    <property type="entry name" value="GNTR-FAMILY TRANSCRIPTIONAL REGULATOR"/>
    <property type="match status" value="1"/>
</dbReference>
<feature type="domain" description="HTH gntR-type" evidence="4">
    <location>
        <begin position="4"/>
        <end position="72"/>
    </location>
</feature>
<evidence type="ECO:0000256" key="1">
    <source>
        <dbReference type="ARBA" id="ARBA00023015"/>
    </source>
</evidence>
<name>A0ABM8I5S8_9FIRM</name>
<reference evidence="6" key="1">
    <citation type="journal article" date="2023" name="Int. J. Syst. Evol. Microbiol.">
        <title>Claveliimonas bilis gen. nov., sp. nov., deoxycholic acid-producing bacteria isolated from human faeces, and reclassification of Sellimonas monacensis Zenner et al. 2021 as Claveliimonas monacensis comb. nov.</title>
        <authorList>
            <person name="Hisatomi A."/>
            <person name="Kastawa N.W.E.P.G."/>
            <person name="Song I."/>
            <person name="Ohkuma M."/>
            <person name="Fukiya S."/>
            <person name="Sakamoto M."/>
        </authorList>
    </citation>
    <scope>NUCLEOTIDE SEQUENCE [LARGE SCALE GENOMIC DNA]</scope>
    <source>
        <strain evidence="6">12BBH14</strain>
    </source>
</reference>
<dbReference type="InterPro" id="IPR046335">
    <property type="entry name" value="LacI/GalR-like_sensor"/>
</dbReference>
<dbReference type="CDD" id="cd07377">
    <property type="entry name" value="WHTH_GntR"/>
    <property type="match status" value="1"/>
</dbReference>
<dbReference type="PANTHER" id="PTHR44846">
    <property type="entry name" value="MANNOSYL-D-GLYCERATE TRANSPORT/METABOLISM SYSTEM REPRESSOR MNGR-RELATED"/>
    <property type="match status" value="1"/>
</dbReference>
<organism evidence="5 6">
    <name type="scientific">Claveliimonas bilis</name>
    <dbReference type="NCBI Taxonomy" id="3028070"/>
    <lineage>
        <taxon>Bacteria</taxon>
        <taxon>Bacillati</taxon>
        <taxon>Bacillota</taxon>
        <taxon>Clostridia</taxon>
        <taxon>Lachnospirales</taxon>
        <taxon>Lachnospiraceae</taxon>
        <taxon>Claveliimonas</taxon>
    </lineage>
</organism>
<sequence length="343" mass="39163">MDSENLYQKVKNKICDEIFAGHYKDGDMLPSERELEKVLDVSRVTVRRSLQMLEEDRLIVREVGRGTKVTFHNSGNPADLDMIVLVAPARNPFFSEFIGRFQAYAETKGTLVLYVEKPKSEGLEKSLYRLYKRGLRNAVVWLEDLQVDRKKLQRLRAIGMNLVFFDSDRGLPYADCVALNNERAVSTLYQALKEAGYKRIIYVGWDMTEIYSIRMREEAYRTYAGEHGIVLRIPWKKEEEGRKIIESALKGSIGEREGKETAVLCCDRECGILVTEIAAGEKPELAVASVDKLPSPPLGTIMYRQDMKKTVEQIFTSLERQCAPGGTWEPAMYLVEGQMIQEI</sequence>
<evidence type="ECO:0000256" key="2">
    <source>
        <dbReference type="ARBA" id="ARBA00023125"/>
    </source>
</evidence>
<dbReference type="InterPro" id="IPR050679">
    <property type="entry name" value="Bact_HTH_transcr_reg"/>
</dbReference>
<dbReference type="InterPro" id="IPR000524">
    <property type="entry name" value="Tscrpt_reg_HTH_GntR"/>
</dbReference>
<evidence type="ECO:0000313" key="6">
    <source>
        <dbReference type="Proteomes" id="UP001305815"/>
    </source>
</evidence>
<keyword evidence="2" id="KW-0238">DNA-binding</keyword>
<dbReference type="Pfam" id="PF00392">
    <property type="entry name" value="GntR"/>
    <property type="match status" value="1"/>
</dbReference>
<gene>
    <name evidence="5" type="ORF">Lac1_05440</name>
</gene>
<dbReference type="Pfam" id="PF13377">
    <property type="entry name" value="Peripla_BP_3"/>
    <property type="match status" value="1"/>
</dbReference>
<evidence type="ECO:0000313" key="5">
    <source>
        <dbReference type="EMBL" id="BDZ76361.1"/>
    </source>
</evidence>
<accession>A0ABM8I5S8</accession>
<dbReference type="PROSITE" id="PS50949">
    <property type="entry name" value="HTH_GNTR"/>
    <property type="match status" value="1"/>
</dbReference>
<protein>
    <recommendedName>
        <fullName evidence="4">HTH gntR-type domain-containing protein</fullName>
    </recommendedName>
</protein>
<dbReference type="RefSeq" id="WP_230107176.1">
    <property type="nucleotide sequence ID" value="NZ_AP024845.1"/>
</dbReference>
<keyword evidence="3" id="KW-0804">Transcription</keyword>
<dbReference type="EMBL" id="AP027742">
    <property type="protein sequence ID" value="BDZ76361.1"/>
    <property type="molecule type" value="Genomic_DNA"/>
</dbReference>
<keyword evidence="1" id="KW-0805">Transcription regulation</keyword>
<keyword evidence="6" id="KW-1185">Reference proteome</keyword>
<dbReference type="SMART" id="SM00345">
    <property type="entry name" value="HTH_GNTR"/>
    <property type="match status" value="1"/>
</dbReference>